<feature type="compositionally biased region" description="Low complexity" evidence="8">
    <location>
        <begin position="667"/>
        <end position="686"/>
    </location>
</feature>
<dbReference type="CDD" id="cd13973">
    <property type="entry name" value="PK_MviN-like"/>
    <property type="match status" value="1"/>
</dbReference>
<dbReference type="GO" id="GO:0009252">
    <property type="term" value="P:peptidoglycan biosynthetic process"/>
    <property type="evidence" value="ECO:0007669"/>
    <property type="project" value="UniProtKB-KW"/>
</dbReference>
<feature type="region of interest" description="Disordered" evidence="8">
    <location>
        <begin position="1196"/>
        <end position="1223"/>
    </location>
</feature>
<dbReference type="NCBIfam" id="TIGR01695">
    <property type="entry name" value="murJ_mviN"/>
    <property type="match status" value="1"/>
</dbReference>
<feature type="region of interest" description="Disordered" evidence="8">
    <location>
        <begin position="608"/>
        <end position="756"/>
    </location>
</feature>
<dbReference type="Gene3D" id="2.60.120.260">
    <property type="entry name" value="Galactose-binding domain-like"/>
    <property type="match status" value="1"/>
</dbReference>
<feature type="transmembrane region" description="Helical" evidence="9">
    <location>
        <begin position="119"/>
        <end position="138"/>
    </location>
</feature>
<feature type="transmembrane region" description="Helical" evidence="9">
    <location>
        <begin position="385"/>
        <end position="413"/>
    </location>
</feature>
<keyword evidence="5" id="KW-0573">Peptidoglycan synthesis</keyword>
<dbReference type="PANTHER" id="PTHR47019">
    <property type="entry name" value="LIPID II FLIPPASE MURJ"/>
    <property type="match status" value="1"/>
</dbReference>
<comment type="subcellular location">
    <subcellularLocation>
        <location evidence="1">Cell membrane</location>
        <topology evidence="1">Multi-pass membrane protein</topology>
    </subcellularLocation>
</comment>
<evidence type="ECO:0000256" key="1">
    <source>
        <dbReference type="ARBA" id="ARBA00004651"/>
    </source>
</evidence>
<feature type="compositionally biased region" description="Pro residues" evidence="8">
    <location>
        <begin position="8"/>
        <end position="51"/>
    </location>
</feature>
<evidence type="ECO:0000256" key="5">
    <source>
        <dbReference type="ARBA" id="ARBA00022984"/>
    </source>
</evidence>
<evidence type="ECO:0000256" key="4">
    <source>
        <dbReference type="ARBA" id="ARBA00022960"/>
    </source>
</evidence>
<evidence type="ECO:0000256" key="2">
    <source>
        <dbReference type="ARBA" id="ARBA00022475"/>
    </source>
</evidence>
<feature type="transmembrane region" description="Helical" evidence="9">
    <location>
        <begin position="566"/>
        <end position="587"/>
    </location>
</feature>
<feature type="compositionally biased region" description="Low complexity" evidence="8">
    <location>
        <begin position="608"/>
        <end position="617"/>
    </location>
</feature>
<dbReference type="InterPro" id="IPR011009">
    <property type="entry name" value="Kinase-like_dom_sf"/>
</dbReference>
<reference evidence="10" key="1">
    <citation type="submission" date="2006-06" db="EMBL/GenBank/DDBJ databases">
        <title>Complete sequence of chromosome of Mycobacterium sp. MCS.</title>
        <authorList>
            <consortium name="US DOE Joint Genome Institute"/>
            <person name="Copeland A."/>
            <person name="Lucas S."/>
            <person name="Lapidus A."/>
            <person name="Barry K."/>
            <person name="Detter J.C."/>
            <person name="Glavina del Rio T."/>
            <person name="Hammon N."/>
            <person name="Israni S."/>
            <person name="Dalin E."/>
            <person name="Tice H."/>
            <person name="Pitluck S."/>
            <person name="Martinez M."/>
            <person name="Schmutz J."/>
            <person name="Larimer F."/>
            <person name="Land M."/>
            <person name="Hauser L."/>
            <person name="Kyrpides N."/>
            <person name="Kim E."/>
            <person name="Miller C.D."/>
            <person name="Hughes J.E."/>
            <person name="Anderson A.J."/>
            <person name="Sims R.C."/>
            <person name="Richardson P."/>
        </authorList>
    </citation>
    <scope>NUCLEOTIDE SEQUENCE [LARGE SCALE GENOMIC DNA]</scope>
    <source>
        <strain evidence="10">MCS</strain>
    </source>
</reference>
<dbReference type="PRINTS" id="PR01806">
    <property type="entry name" value="VIRFACTRMVIN"/>
</dbReference>
<evidence type="ECO:0000256" key="9">
    <source>
        <dbReference type="SAM" id="Phobius"/>
    </source>
</evidence>
<dbReference type="GO" id="GO:0008360">
    <property type="term" value="P:regulation of cell shape"/>
    <property type="evidence" value="ECO:0007669"/>
    <property type="project" value="UniProtKB-KW"/>
</dbReference>
<keyword evidence="3 9" id="KW-0812">Transmembrane</keyword>
<proteinExistence type="predicted"/>
<feature type="transmembrane region" description="Helical" evidence="9">
    <location>
        <begin position="487"/>
        <end position="510"/>
    </location>
</feature>
<dbReference type="SUPFAM" id="SSF56112">
    <property type="entry name" value="Protein kinase-like (PK-like)"/>
    <property type="match status" value="1"/>
</dbReference>
<evidence type="ECO:0000256" key="8">
    <source>
        <dbReference type="SAM" id="MobiDB-lite"/>
    </source>
</evidence>
<feature type="transmembrane region" description="Helical" evidence="9">
    <location>
        <begin position="150"/>
        <end position="175"/>
    </location>
</feature>
<feature type="transmembrane region" description="Helical" evidence="9">
    <location>
        <begin position="195"/>
        <end position="216"/>
    </location>
</feature>
<dbReference type="KEGG" id="mmc:Mmcs_5400"/>
<feature type="transmembrane region" description="Helical" evidence="9">
    <location>
        <begin position="522"/>
        <end position="546"/>
    </location>
</feature>
<feature type="transmembrane region" description="Helical" evidence="9">
    <location>
        <begin position="305"/>
        <end position="325"/>
    </location>
</feature>
<feature type="compositionally biased region" description="Basic and acidic residues" evidence="8">
    <location>
        <begin position="695"/>
        <end position="711"/>
    </location>
</feature>
<keyword evidence="6 9" id="KW-1133">Transmembrane helix</keyword>
<keyword evidence="4" id="KW-0133">Cell shape</keyword>
<feature type="transmembrane region" description="Helical" evidence="9">
    <location>
        <begin position="263"/>
        <end position="285"/>
    </location>
</feature>
<dbReference type="InterPro" id="IPR051050">
    <property type="entry name" value="Lipid_II_flippase_MurJ/MviN"/>
</dbReference>
<feature type="transmembrane region" description="Helical" evidence="9">
    <location>
        <begin position="425"/>
        <end position="445"/>
    </location>
</feature>
<feature type="transmembrane region" description="Helical" evidence="9">
    <location>
        <begin position="345"/>
        <end position="364"/>
    </location>
</feature>
<evidence type="ECO:0000313" key="10">
    <source>
        <dbReference type="EMBL" id="ABG11500.1"/>
    </source>
</evidence>
<feature type="transmembrane region" description="Helical" evidence="9">
    <location>
        <begin position="92"/>
        <end position="113"/>
    </location>
</feature>
<name>A0A5Q5BSS1_MYCSS</name>
<feature type="transmembrane region" description="Helical" evidence="9">
    <location>
        <begin position="457"/>
        <end position="481"/>
    </location>
</feature>
<evidence type="ECO:0000256" key="7">
    <source>
        <dbReference type="ARBA" id="ARBA00023136"/>
    </source>
</evidence>
<feature type="region of interest" description="Disordered" evidence="8">
    <location>
        <begin position="1"/>
        <end position="69"/>
    </location>
</feature>
<keyword evidence="2" id="KW-1003">Cell membrane</keyword>
<feature type="transmembrane region" description="Helical" evidence="9">
    <location>
        <begin position="1057"/>
        <end position="1079"/>
    </location>
</feature>
<dbReference type="EMBL" id="CP000384">
    <property type="protein sequence ID" value="ABG11500.1"/>
    <property type="molecule type" value="Genomic_DNA"/>
</dbReference>
<dbReference type="GO" id="GO:0034204">
    <property type="term" value="P:lipid translocation"/>
    <property type="evidence" value="ECO:0007669"/>
    <property type="project" value="TreeGrafter"/>
</dbReference>
<dbReference type="Gene3D" id="1.10.510.10">
    <property type="entry name" value="Transferase(Phosphotransferase) domain 1"/>
    <property type="match status" value="1"/>
</dbReference>
<organism evidence="10">
    <name type="scientific">Mycobacterium sp. (strain MCS)</name>
    <dbReference type="NCBI Taxonomy" id="164756"/>
    <lineage>
        <taxon>Bacteria</taxon>
        <taxon>Bacillati</taxon>
        <taxon>Actinomycetota</taxon>
        <taxon>Actinomycetes</taxon>
        <taxon>Mycobacteriales</taxon>
        <taxon>Mycobacteriaceae</taxon>
        <taxon>Mycobacterium</taxon>
    </lineage>
</organism>
<dbReference type="GO" id="GO:0015648">
    <property type="term" value="F:lipid-linked peptidoglycan transporter activity"/>
    <property type="evidence" value="ECO:0007669"/>
    <property type="project" value="TreeGrafter"/>
</dbReference>
<gene>
    <name evidence="10" type="ordered locus">Mmcs_5400</name>
</gene>
<sequence length="1263" mass="131508">MSTTGWEPGPPPNRPPDPPAQPFPPPRRIPPPPGAARPGPGRRPPPAPPRQRVPRGPAPRRRAGRPELSDAAVVSRSWGMAVATLVSRITGFLRIVLLAAILGAALSSSFTVANQLPNLVAALVLEATFTAIFVPVLARAERDDPDGGTAFVRRLVTLATTLLLAATVLSVAGAPLLVRLMLGDDPQVNNPLTTAFAYLLLPQVLFYGLSSVFMAILNTRNVFGPPAWAPVVNNVVAIATLVLYLIVPGELSVDPVEMGNAKLLVLGIGTTLGVFAQTAVLLVAIRRERISLRPLWGIDDRLKKFGTMAAAMVLYVLISQIGLIVTNQIASASAASGPAIYNYTWLVLMLPFGMIGVTVLTVVMPRLSRNAAADDIPAVLGDLSLATRLTMVTLIPIVAVMTVGGPAIGTALFAYGNFGETDAGYLGMAITLSAFTLIPYALVLLQLRVFYAREQPWTPIIVIIVVTTVKVIASLAAPAMTDDPELVAGYLGLANGLGFLAGAVVGHFLLKSSLRPPGGRMFDVQVIRTILVTIAASLLAGLLAHVADQLLGLESLTADAGGVGSLVRLAVLGLIMVPVIAGVLLAARVPEADAAVAFVRRRLGRSAPAPAASISRPDQPRPAGAFPYSDGRSARPVRRSRGPATGRYDPPVRGTPVHGAGAERWRGPAVSDDSAGDSAAAPDSASTTRISRPAADTHTRPAAETHSRPAADDFQPDVPETPSAPADRSATAEMPTSGRPPADYGGDPTRESLPFDAPREPAIEAATSDEDVHLIPGATISGGRYRLLVFHGGPPNLQFWQALDTALDRQVALTFVDPDATLPDERVQDILARTLKLSRLDMPGVARVLDVANTGSGGLIVSEWIRGGSLAEVAETAPSPIGGARAIQSLAAAAEAAHRAGVALSIDHPSRVRVSIEGDVALAFPATMPDATPEDDIRGIGAALYALLVNRWPLPETGVPSGLAPADRDPAGDPLEPRAVDREIPFQISAAAAHAVQPDGGIRSAPTLLNLLQQATAVADRTDLISPVDRPDGGTPSRFRGEPDDDPEAQARRKRGLMVGLTVGGVIVVVALIVLATVLSRIFGDVGGGFDGDELGLNAPTTSEEAEGGSTAPGNVVRPVRATVFSPAGGADSPDQAGNAIDGNSTTVWPTDIYSDPNPFPNFKNGVGLMLELPQPTTISSVDVNVSSTGTSVQIRSAQSAEPSSLESTTEMTPSTPLSTGNNTIEVSDASPTSFVLVWIDKLGTVNGESRTDISEITLKGTS</sequence>
<feature type="transmembrane region" description="Helical" evidence="9">
    <location>
        <begin position="228"/>
        <end position="247"/>
    </location>
</feature>
<dbReference type="Pfam" id="PF03023">
    <property type="entry name" value="MurJ"/>
    <property type="match status" value="1"/>
</dbReference>
<dbReference type="CDD" id="cd13123">
    <property type="entry name" value="MATE_MurJ_like"/>
    <property type="match status" value="1"/>
</dbReference>
<evidence type="ECO:0000256" key="3">
    <source>
        <dbReference type="ARBA" id="ARBA00022692"/>
    </source>
</evidence>
<evidence type="ECO:0000256" key="6">
    <source>
        <dbReference type="ARBA" id="ARBA00022989"/>
    </source>
</evidence>
<dbReference type="PANTHER" id="PTHR47019:SF1">
    <property type="entry name" value="LIPID II FLIPPASE MURJ"/>
    <property type="match status" value="1"/>
</dbReference>
<dbReference type="InterPro" id="IPR004268">
    <property type="entry name" value="MurJ"/>
</dbReference>
<feature type="region of interest" description="Disordered" evidence="8">
    <location>
        <begin position="1022"/>
        <end position="1051"/>
    </location>
</feature>
<dbReference type="AlphaFoldDB" id="A0A5Q5BSS1"/>
<accession>A0A5Q5BSS1</accession>
<dbReference type="Gene3D" id="3.30.200.20">
    <property type="entry name" value="Phosphorylase Kinase, domain 1"/>
    <property type="match status" value="1"/>
</dbReference>
<dbReference type="GO" id="GO:0005886">
    <property type="term" value="C:plasma membrane"/>
    <property type="evidence" value="ECO:0007669"/>
    <property type="project" value="UniProtKB-SubCell"/>
</dbReference>
<protein>
    <submittedName>
        <fullName evidence="10">Integral membrane protein MviN</fullName>
    </submittedName>
</protein>
<keyword evidence="7 9" id="KW-0472">Membrane</keyword>